<evidence type="ECO:0000313" key="2">
    <source>
        <dbReference type="Proteomes" id="UP001597459"/>
    </source>
</evidence>
<reference evidence="2" key="1">
    <citation type="journal article" date="2019" name="Int. J. Syst. Evol. Microbiol.">
        <title>The Global Catalogue of Microorganisms (GCM) 10K type strain sequencing project: providing services to taxonomists for standard genome sequencing and annotation.</title>
        <authorList>
            <consortium name="The Broad Institute Genomics Platform"/>
            <consortium name="The Broad Institute Genome Sequencing Center for Infectious Disease"/>
            <person name="Wu L."/>
            <person name="Ma J."/>
        </authorList>
    </citation>
    <scope>NUCLEOTIDE SEQUENCE [LARGE SCALE GENOMIC DNA]</scope>
    <source>
        <strain evidence="2">KCTC 42423</strain>
    </source>
</reference>
<comment type="caution">
    <text evidence="1">The sequence shown here is derived from an EMBL/GenBank/DDBJ whole genome shotgun (WGS) entry which is preliminary data.</text>
</comment>
<gene>
    <name evidence="1" type="ORF">ACFSTE_07470</name>
</gene>
<name>A0ABW5N857_9FLAO</name>
<dbReference type="Proteomes" id="UP001597459">
    <property type="component" value="Unassembled WGS sequence"/>
</dbReference>
<sequence length="122" mass="13942">MFSKSSIKKIGCIGSELLLSRKRIVKIKNGMVEVEIVEEDAIRQLKFPEYEVLGCICDENNRFLQLKRAAFLGKVERYKVEILFADDEGIKKVRAVVWGVTKKVVILSSFVSIPLKRIIDII</sequence>
<proteinExistence type="predicted"/>
<organism evidence="1 2">
    <name type="scientific">Aquimarina hainanensis</name>
    <dbReference type="NCBI Taxonomy" id="1578017"/>
    <lineage>
        <taxon>Bacteria</taxon>
        <taxon>Pseudomonadati</taxon>
        <taxon>Bacteroidota</taxon>
        <taxon>Flavobacteriia</taxon>
        <taxon>Flavobacteriales</taxon>
        <taxon>Flavobacteriaceae</taxon>
        <taxon>Aquimarina</taxon>
    </lineage>
</organism>
<dbReference type="RefSeq" id="WP_378257292.1">
    <property type="nucleotide sequence ID" value="NZ_JBHSJV010000001.1"/>
</dbReference>
<evidence type="ECO:0000313" key="1">
    <source>
        <dbReference type="EMBL" id="MFD2590670.1"/>
    </source>
</evidence>
<accession>A0ABW5N857</accession>
<protein>
    <submittedName>
        <fullName evidence="1">Uncharacterized protein</fullName>
    </submittedName>
</protein>
<dbReference type="EMBL" id="JBHULX010000004">
    <property type="protein sequence ID" value="MFD2590670.1"/>
    <property type="molecule type" value="Genomic_DNA"/>
</dbReference>
<keyword evidence="2" id="KW-1185">Reference proteome</keyword>